<protein>
    <submittedName>
        <fullName evidence="1">Uncharacterized protein</fullName>
    </submittedName>
</protein>
<dbReference type="EMBL" id="BPVZ01000036">
    <property type="protein sequence ID" value="GKV12120.1"/>
    <property type="molecule type" value="Genomic_DNA"/>
</dbReference>
<name>A0AAV5JMX1_9ROSI</name>
<dbReference type="Proteomes" id="UP001054252">
    <property type="component" value="Unassembled WGS sequence"/>
</dbReference>
<accession>A0AAV5JMX1</accession>
<evidence type="ECO:0000313" key="2">
    <source>
        <dbReference type="Proteomes" id="UP001054252"/>
    </source>
</evidence>
<evidence type="ECO:0000313" key="1">
    <source>
        <dbReference type="EMBL" id="GKV12120.1"/>
    </source>
</evidence>
<organism evidence="1 2">
    <name type="scientific">Rubroshorea leprosula</name>
    <dbReference type="NCBI Taxonomy" id="152421"/>
    <lineage>
        <taxon>Eukaryota</taxon>
        <taxon>Viridiplantae</taxon>
        <taxon>Streptophyta</taxon>
        <taxon>Embryophyta</taxon>
        <taxon>Tracheophyta</taxon>
        <taxon>Spermatophyta</taxon>
        <taxon>Magnoliopsida</taxon>
        <taxon>eudicotyledons</taxon>
        <taxon>Gunneridae</taxon>
        <taxon>Pentapetalae</taxon>
        <taxon>rosids</taxon>
        <taxon>malvids</taxon>
        <taxon>Malvales</taxon>
        <taxon>Dipterocarpaceae</taxon>
        <taxon>Rubroshorea</taxon>
    </lineage>
</organism>
<sequence>MEKFVQDLKKRFLNLVEAITSRKIADMGNAGAGGEESKSESMEIIDQKESVEVQERVIQIRATKGATRPGVPKGPPAKTG</sequence>
<reference evidence="1 2" key="1">
    <citation type="journal article" date="2021" name="Commun. Biol.">
        <title>The genome of Shorea leprosula (Dipterocarpaceae) highlights the ecological relevance of drought in aseasonal tropical rainforests.</title>
        <authorList>
            <person name="Ng K.K.S."/>
            <person name="Kobayashi M.J."/>
            <person name="Fawcett J.A."/>
            <person name="Hatakeyama M."/>
            <person name="Paape T."/>
            <person name="Ng C.H."/>
            <person name="Ang C.C."/>
            <person name="Tnah L.H."/>
            <person name="Lee C.T."/>
            <person name="Nishiyama T."/>
            <person name="Sese J."/>
            <person name="O'Brien M.J."/>
            <person name="Copetti D."/>
            <person name="Mohd Noor M.I."/>
            <person name="Ong R.C."/>
            <person name="Putra M."/>
            <person name="Sireger I.Z."/>
            <person name="Indrioko S."/>
            <person name="Kosugi Y."/>
            <person name="Izuno A."/>
            <person name="Isagi Y."/>
            <person name="Lee S.L."/>
            <person name="Shimizu K.K."/>
        </authorList>
    </citation>
    <scope>NUCLEOTIDE SEQUENCE [LARGE SCALE GENOMIC DNA]</scope>
    <source>
        <strain evidence="1">214</strain>
    </source>
</reference>
<keyword evidence="2" id="KW-1185">Reference proteome</keyword>
<proteinExistence type="predicted"/>
<gene>
    <name evidence="1" type="ORF">SLEP1_g23311</name>
</gene>
<comment type="caution">
    <text evidence="1">The sequence shown here is derived from an EMBL/GenBank/DDBJ whole genome shotgun (WGS) entry which is preliminary data.</text>
</comment>
<dbReference type="AlphaFoldDB" id="A0AAV5JMX1"/>